<dbReference type="InterPro" id="IPR029068">
    <property type="entry name" value="Glyas_Bleomycin-R_OHBP_Dase"/>
</dbReference>
<protein>
    <submittedName>
        <fullName evidence="3">VOC family protein</fullName>
    </submittedName>
</protein>
<dbReference type="Gene3D" id="3.10.180.10">
    <property type="entry name" value="2,3-Dihydroxybiphenyl 1,2-Dioxygenase, domain 1"/>
    <property type="match status" value="2"/>
</dbReference>
<feature type="domain" description="VOC" evidence="2">
    <location>
        <begin position="173"/>
        <end position="291"/>
    </location>
</feature>
<dbReference type="PROSITE" id="PS51819">
    <property type="entry name" value="VOC"/>
    <property type="match status" value="2"/>
</dbReference>
<dbReference type="PROSITE" id="PS00934">
    <property type="entry name" value="GLYOXALASE_I_1"/>
    <property type="match status" value="1"/>
</dbReference>
<evidence type="ECO:0000313" key="4">
    <source>
        <dbReference type="Proteomes" id="UP001501166"/>
    </source>
</evidence>
<evidence type="ECO:0000259" key="2">
    <source>
        <dbReference type="PROSITE" id="PS51819"/>
    </source>
</evidence>
<proteinExistence type="predicted"/>
<dbReference type="InterPro" id="IPR018146">
    <property type="entry name" value="Glyoxalase_1_CS"/>
</dbReference>
<name>A0ABN0XC63_9LACT</name>
<gene>
    <name evidence="3" type="ORF">GCM10008932_10960</name>
</gene>
<dbReference type="InterPro" id="IPR037523">
    <property type="entry name" value="VOC_core"/>
</dbReference>
<feature type="domain" description="VOC" evidence="2">
    <location>
        <begin position="12"/>
        <end position="129"/>
    </location>
</feature>
<dbReference type="Pfam" id="PF00903">
    <property type="entry name" value="Glyoxalase"/>
    <property type="match status" value="2"/>
</dbReference>
<dbReference type="CDD" id="cd16359">
    <property type="entry name" value="VOC_BsCatE_like_C"/>
    <property type="match status" value="1"/>
</dbReference>
<organism evidence="3 4">
    <name type="scientific">Alkalibacterium iburiense</name>
    <dbReference type="NCBI Taxonomy" id="290589"/>
    <lineage>
        <taxon>Bacteria</taxon>
        <taxon>Bacillati</taxon>
        <taxon>Bacillota</taxon>
        <taxon>Bacilli</taxon>
        <taxon>Lactobacillales</taxon>
        <taxon>Carnobacteriaceae</taxon>
        <taxon>Alkalibacterium</taxon>
    </lineage>
</organism>
<keyword evidence="1" id="KW-0479">Metal-binding</keyword>
<dbReference type="PANTHER" id="PTHR43279:SF1">
    <property type="entry name" value="CATECHOL-2,3-DIOXYGENASE"/>
    <property type="match status" value="1"/>
</dbReference>
<dbReference type="EMBL" id="BAAACW010000066">
    <property type="protein sequence ID" value="GAA0360201.1"/>
    <property type="molecule type" value="Genomic_DNA"/>
</dbReference>
<evidence type="ECO:0000256" key="1">
    <source>
        <dbReference type="ARBA" id="ARBA00022723"/>
    </source>
</evidence>
<sequence>MSELYKIDKNTELGSVTLNVQQLDQMIAYYSRVIGLDVLNQSDQKADLGTKDNEKVLLTLIKEEAKGTPTRKTGLFHTAFLLPSRKDLGNVLYSYLSREIPIGGASDHGYSEALYLQDPEGNGIEIYADKPKEVWDVRPDGTIAGITIQMDANGVIESRDEGQKIDKFPAGTIIGHVHLSVSSLDATHEFYVDVLGLDLKYNYGEQAKFLAAGDYHHHIGANTWAGENLPKREEIDLGLRSYSFVLPNEKALNKVKENFEKLDMQYTEEVSGAISVYDPNGVKVFLEVASN</sequence>
<dbReference type="SUPFAM" id="SSF54593">
    <property type="entry name" value="Glyoxalase/Bleomycin resistance protein/Dihydroxybiphenyl dioxygenase"/>
    <property type="match status" value="2"/>
</dbReference>
<dbReference type="PANTHER" id="PTHR43279">
    <property type="entry name" value="CATECHOL-2,3-DIOXYGENASE"/>
    <property type="match status" value="1"/>
</dbReference>
<accession>A0ABN0XC63</accession>
<evidence type="ECO:0000313" key="3">
    <source>
        <dbReference type="EMBL" id="GAA0360201.1"/>
    </source>
</evidence>
<dbReference type="InterPro" id="IPR004360">
    <property type="entry name" value="Glyas_Fos-R_dOase_dom"/>
</dbReference>
<keyword evidence="4" id="KW-1185">Reference proteome</keyword>
<reference evidence="3 4" key="1">
    <citation type="journal article" date="2019" name="Int. J. Syst. Evol. Microbiol.">
        <title>The Global Catalogue of Microorganisms (GCM) 10K type strain sequencing project: providing services to taxonomists for standard genome sequencing and annotation.</title>
        <authorList>
            <consortium name="The Broad Institute Genomics Platform"/>
            <consortium name="The Broad Institute Genome Sequencing Center for Infectious Disease"/>
            <person name="Wu L."/>
            <person name="Ma J."/>
        </authorList>
    </citation>
    <scope>NUCLEOTIDE SEQUENCE [LARGE SCALE GENOMIC DNA]</scope>
    <source>
        <strain evidence="3 4">JCM 12662</strain>
    </source>
</reference>
<comment type="caution">
    <text evidence="3">The sequence shown here is derived from an EMBL/GenBank/DDBJ whole genome shotgun (WGS) entry which is preliminary data.</text>
</comment>
<dbReference type="RefSeq" id="WP_343754615.1">
    <property type="nucleotide sequence ID" value="NZ_BAAACW010000066.1"/>
</dbReference>
<dbReference type="Proteomes" id="UP001501166">
    <property type="component" value="Unassembled WGS sequence"/>
</dbReference>